<name>A0A2T4BVJ4_TRILO</name>
<reference evidence="2 3" key="1">
    <citation type="submission" date="2016-07" db="EMBL/GenBank/DDBJ databases">
        <title>Multiple horizontal gene transfer events from other fungi enriched the ability of initially mycotrophic Trichoderma (Ascomycota) to feed on dead plant biomass.</title>
        <authorList>
            <consortium name="DOE Joint Genome Institute"/>
            <person name="Aerts A."/>
            <person name="Atanasova L."/>
            <person name="Chenthamara K."/>
            <person name="Zhang J."/>
            <person name="Grujic M."/>
            <person name="Henrissat B."/>
            <person name="Kuo A."/>
            <person name="Salamov A."/>
            <person name="Lipzen A."/>
            <person name="Labutti K."/>
            <person name="Barry K."/>
            <person name="Miao Y."/>
            <person name="Rahimi M.J."/>
            <person name="Shen Q."/>
            <person name="Grigoriev I.V."/>
            <person name="Kubicek C.P."/>
            <person name="Druzhinina I.S."/>
        </authorList>
    </citation>
    <scope>NUCLEOTIDE SEQUENCE [LARGE SCALE GENOMIC DNA]</scope>
    <source>
        <strain evidence="2 3">ATCC 18648</strain>
    </source>
</reference>
<feature type="region of interest" description="Disordered" evidence="1">
    <location>
        <begin position="41"/>
        <end position="66"/>
    </location>
</feature>
<gene>
    <name evidence="2" type="ORF">M440DRAFT_1446803</name>
</gene>
<sequence length="90" mass="10549">MRKSRRRQFFRPQRAYLRELNGCSYPHSDADVEAAGLPEDRRTGSAAYGAAQQHQRSQRKTHLEPRPKEWEAHFDLVHRRSALFIAADME</sequence>
<protein>
    <submittedName>
        <fullName evidence="2">Uncharacterized protein</fullName>
    </submittedName>
</protein>
<dbReference type="AlphaFoldDB" id="A0A2T4BVJ4"/>
<organism evidence="2 3">
    <name type="scientific">Trichoderma longibrachiatum ATCC 18648</name>
    <dbReference type="NCBI Taxonomy" id="983965"/>
    <lineage>
        <taxon>Eukaryota</taxon>
        <taxon>Fungi</taxon>
        <taxon>Dikarya</taxon>
        <taxon>Ascomycota</taxon>
        <taxon>Pezizomycotina</taxon>
        <taxon>Sordariomycetes</taxon>
        <taxon>Hypocreomycetidae</taxon>
        <taxon>Hypocreales</taxon>
        <taxon>Hypocreaceae</taxon>
        <taxon>Trichoderma</taxon>
    </lineage>
</organism>
<accession>A0A2T4BVJ4</accession>
<keyword evidence="3" id="KW-1185">Reference proteome</keyword>
<evidence type="ECO:0000256" key="1">
    <source>
        <dbReference type="SAM" id="MobiDB-lite"/>
    </source>
</evidence>
<dbReference type="EMBL" id="KZ679138">
    <property type="protein sequence ID" value="PTB73340.1"/>
    <property type="molecule type" value="Genomic_DNA"/>
</dbReference>
<proteinExistence type="predicted"/>
<evidence type="ECO:0000313" key="3">
    <source>
        <dbReference type="Proteomes" id="UP000240760"/>
    </source>
</evidence>
<dbReference type="Proteomes" id="UP000240760">
    <property type="component" value="Unassembled WGS sequence"/>
</dbReference>
<evidence type="ECO:0000313" key="2">
    <source>
        <dbReference type="EMBL" id="PTB73340.1"/>
    </source>
</evidence>